<dbReference type="EMBL" id="JYIU01000038">
    <property type="protein sequence ID" value="KJL22710.1"/>
    <property type="molecule type" value="Genomic_DNA"/>
</dbReference>
<dbReference type="Gene3D" id="3.10.50.40">
    <property type="match status" value="1"/>
</dbReference>
<proteinExistence type="inferred from homology"/>
<feature type="compositionally biased region" description="Basic residues" evidence="14">
    <location>
        <begin position="467"/>
        <end position="479"/>
    </location>
</feature>
<evidence type="ECO:0000256" key="13">
    <source>
        <dbReference type="RuleBase" id="RU003914"/>
    </source>
</evidence>
<evidence type="ECO:0000256" key="7">
    <source>
        <dbReference type="ARBA" id="ARBA00023186"/>
    </source>
</evidence>
<dbReference type="GeneID" id="94444765"/>
<evidence type="ECO:0000256" key="10">
    <source>
        <dbReference type="ARBA" id="ARBA00029986"/>
    </source>
</evidence>
<evidence type="ECO:0000256" key="3">
    <source>
        <dbReference type="ARBA" id="ARBA00013194"/>
    </source>
</evidence>
<comment type="catalytic activity">
    <reaction evidence="1 11 12">
        <text>[protein]-peptidylproline (omega=180) = [protein]-peptidylproline (omega=0)</text>
        <dbReference type="Rhea" id="RHEA:16237"/>
        <dbReference type="Rhea" id="RHEA-COMP:10747"/>
        <dbReference type="Rhea" id="RHEA-COMP:10748"/>
        <dbReference type="ChEBI" id="CHEBI:83833"/>
        <dbReference type="ChEBI" id="CHEBI:83834"/>
        <dbReference type="EC" id="5.2.1.8"/>
    </reaction>
</comment>
<dbReference type="Gene3D" id="1.10.3120.10">
    <property type="entry name" value="Trigger factor, C-terminal domain"/>
    <property type="match status" value="1"/>
</dbReference>
<evidence type="ECO:0000256" key="4">
    <source>
        <dbReference type="ARBA" id="ARBA00016902"/>
    </source>
</evidence>
<dbReference type="Gene3D" id="3.30.70.1050">
    <property type="entry name" value="Trigger factor ribosome-binding domain"/>
    <property type="match status" value="1"/>
</dbReference>
<evidence type="ECO:0000313" key="17">
    <source>
        <dbReference type="Proteomes" id="UP000033572"/>
    </source>
</evidence>
<protein>
    <recommendedName>
        <fullName evidence="4 11">Trigger factor</fullName>
        <shortName evidence="11">TF</shortName>
        <ecNumber evidence="3 11">5.2.1.8</ecNumber>
    </recommendedName>
    <alternativeName>
        <fullName evidence="10 11">PPIase</fullName>
    </alternativeName>
</protein>
<comment type="similarity">
    <text evidence="2 11 13">Belongs to the FKBP-type PPIase family. Tig subfamily.</text>
</comment>
<evidence type="ECO:0000256" key="11">
    <source>
        <dbReference type="HAMAP-Rule" id="MF_00303"/>
    </source>
</evidence>
<evidence type="ECO:0000259" key="15">
    <source>
        <dbReference type="PROSITE" id="PS50059"/>
    </source>
</evidence>
<dbReference type="InterPro" id="IPR036611">
    <property type="entry name" value="Trigger_fac_ribosome-bd_sf"/>
</dbReference>
<dbReference type="GO" id="GO:0044183">
    <property type="term" value="F:protein folding chaperone"/>
    <property type="evidence" value="ECO:0007669"/>
    <property type="project" value="TreeGrafter"/>
</dbReference>
<feature type="compositionally biased region" description="Basic and acidic residues" evidence="14">
    <location>
        <begin position="451"/>
        <end position="463"/>
    </location>
</feature>
<evidence type="ECO:0000256" key="5">
    <source>
        <dbReference type="ARBA" id="ARBA00022618"/>
    </source>
</evidence>
<dbReference type="KEGG" id="mfol:DXT68_10200"/>
<keyword evidence="17" id="KW-1185">Reference proteome</keyword>
<dbReference type="NCBIfam" id="TIGR00115">
    <property type="entry name" value="tig"/>
    <property type="match status" value="1"/>
</dbReference>
<gene>
    <name evidence="11 16" type="primary">tig</name>
    <name evidence="16" type="ORF">RN50_01391</name>
</gene>
<dbReference type="SUPFAM" id="SSF102735">
    <property type="entry name" value="Trigger factor ribosome-binding domain"/>
    <property type="match status" value="1"/>
</dbReference>
<keyword evidence="5 11" id="KW-0132">Cell division</keyword>
<dbReference type="InterPro" id="IPR005215">
    <property type="entry name" value="Trig_fac"/>
</dbReference>
<organism evidence="16 17">
    <name type="scientific">Microbacterium foliorum</name>
    <dbReference type="NCBI Taxonomy" id="104336"/>
    <lineage>
        <taxon>Bacteria</taxon>
        <taxon>Bacillati</taxon>
        <taxon>Actinomycetota</taxon>
        <taxon>Actinomycetes</taxon>
        <taxon>Micrococcales</taxon>
        <taxon>Microbacteriaceae</taxon>
        <taxon>Microbacterium</taxon>
    </lineage>
</organism>
<keyword evidence="11" id="KW-0963">Cytoplasm</keyword>
<feature type="compositionally biased region" description="Basic and acidic residues" evidence="14">
    <location>
        <begin position="480"/>
        <end position="492"/>
    </location>
</feature>
<evidence type="ECO:0000313" key="16">
    <source>
        <dbReference type="EMBL" id="KJL22710.1"/>
    </source>
</evidence>
<reference evidence="16 17" key="1">
    <citation type="submission" date="2015-02" db="EMBL/GenBank/DDBJ databases">
        <title>Draft genome sequences of ten Microbacterium spp. with emphasis on heavy metal contaminated environments.</title>
        <authorList>
            <person name="Corretto E."/>
        </authorList>
    </citation>
    <scope>NUCLEOTIDE SEQUENCE [LARGE SCALE GENOMIC DNA]</scope>
    <source>
        <strain evidence="16 17">DSM 12966</strain>
    </source>
</reference>
<dbReference type="Pfam" id="PF05698">
    <property type="entry name" value="Trigger_C"/>
    <property type="match status" value="1"/>
</dbReference>
<keyword evidence="9 11" id="KW-0131">Cell cycle</keyword>
<dbReference type="Proteomes" id="UP000033572">
    <property type="component" value="Unassembled WGS sequence"/>
</dbReference>
<dbReference type="AlphaFoldDB" id="A0A0F0KRI7"/>
<dbReference type="InterPro" id="IPR046357">
    <property type="entry name" value="PPIase_dom_sf"/>
</dbReference>
<feature type="domain" description="PPIase FKBP-type" evidence="15">
    <location>
        <begin position="167"/>
        <end position="213"/>
    </location>
</feature>
<comment type="caution">
    <text evidence="16">The sequence shown here is derived from an EMBL/GenBank/DDBJ whole genome shotgun (WGS) entry which is preliminary data.</text>
</comment>
<accession>A0A0F0KRI7</accession>
<dbReference type="GO" id="GO:0051301">
    <property type="term" value="P:cell division"/>
    <property type="evidence" value="ECO:0007669"/>
    <property type="project" value="UniProtKB-KW"/>
</dbReference>
<evidence type="ECO:0000256" key="1">
    <source>
        <dbReference type="ARBA" id="ARBA00000971"/>
    </source>
</evidence>
<dbReference type="PANTHER" id="PTHR30560">
    <property type="entry name" value="TRIGGER FACTOR CHAPERONE AND PEPTIDYL-PROLYL CIS/TRANS ISOMERASE"/>
    <property type="match status" value="1"/>
</dbReference>
<dbReference type="PATRIC" id="fig|104336.4.peg.1425"/>
<evidence type="ECO:0000256" key="14">
    <source>
        <dbReference type="SAM" id="MobiDB-lite"/>
    </source>
</evidence>
<dbReference type="HAMAP" id="MF_00303">
    <property type="entry name" value="Trigger_factor_Tig"/>
    <property type="match status" value="1"/>
</dbReference>
<dbReference type="Pfam" id="PF00254">
    <property type="entry name" value="FKBP_C"/>
    <property type="match status" value="1"/>
</dbReference>
<dbReference type="RefSeq" id="WP_045253787.1">
    <property type="nucleotide sequence ID" value="NZ_CP031425.1"/>
</dbReference>
<dbReference type="InterPro" id="IPR037041">
    <property type="entry name" value="Trigger_fac_C_sf"/>
</dbReference>
<dbReference type="GO" id="GO:0043022">
    <property type="term" value="F:ribosome binding"/>
    <property type="evidence" value="ECO:0007669"/>
    <property type="project" value="TreeGrafter"/>
</dbReference>
<dbReference type="Pfam" id="PF05697">
    <property type="entry name" value="Trigger_N"/>
    <property type="match status" value="1"/>
</dbReference>
<dbReference type="InterPro" id="IPR008880">
    <property type="entry name" value="Trigger_fac_C"/>
</dbReference>
<dbReference type="SUPFAM" id="SSF109998">
    <property type="entry name" value="Triger factor/SurA peptide-binding domain-like"/>
    <property type="match status" value="1"/>
</dbReference>
<dbReference type="InterPro" id="IPR027304">
    <property type="entry name" value="Trigger_fact/SurA_dom_sf"/>
</dbReference>
<keyword evidence="8 11" id="KW-0413">Isomerase</keyword>
<dbReference type="PROSITE" id="PS50059">
    <property type="entry name" value="FKBP_PPIASE"/>
    <property type="match status" value="1"/>
</dbReference>
<dbReference type="PANTHER" id="PTHR30560:SF3">
    <property type="entry name" value="TRIGGER FACTOR-LIKE PROTEIN TIG, CHLOROPLASTIC"/>
    <property type="match status" value="1"/>
</dbReference>
<evidence type="ECO:0000256" key="2">
    <source>
        <dbReference type="ARBA" id="ARBA00005464"/>
    </source>
</evidence>
<dbReference type="GO" id="GO:0043335">
    <property type="term" value="P:protein unfolding"/>
    <property type="evidence" value="ECO:0007669"/>
    <property type="project" value="TreeGrafter"/>
</dbReference>
<feature type="region of interest" description="Disordered" evidence="14">
    <location>
        <begin position="430"/>
        <end position="524"/>
    </location>
</feature>
<comment type="function">
    <text evidence="11">Involved in protein export. Acts as a chaperone by maintaining the newly synthesized protein in an open conformation. Functions as a peptidyl-prolyl cis-trans isomerase.</text>
</comment>
<dbReference type="InterPro" id="IPR008881">
    <property type="entry name" value="Trigger_fac_ribosome-bd_bac"/>
</dbReference>
<dbReference type="EC" id="5.2.1.8" evidence="3 11"/>
<evidence type="ECO:0000256" key="12">
    <source>
        <dbReference type="PROSITE-ProRule" id="PRU00277"/>
    </source>
</evidence>
<dbReference type="SUPFAM" id="SSF54534">
    <property type="entry name" value="FKBP-like"/>
    <property type="match status" value="1"/>
</dbReference>
<dbReference type="GO" id="GO:0005737">
    <property type="term" value="C:cytoplasm"/>
    <property type="evidence" value="ECO:0007669"/>
    <property type="project" value="UniProtKB-SubCell"/>
</dbReference>
<dbReference type="GO" id="GO:0015031">
    <property type="term" value="P:protein transport"/>
    <property type="evidence" value="ECO:0007669"/>
    <property type="project" value="UniProtKB-UniRule"/>
</dbReference>
<dbReference type="GO" id="GO:0051083">
    <property type="term" value="P:'de novo' cotranslational protein folding"/>
    <property type="evidence" value="ECO:0007669"/>
    <property type="project" value="TreeGrafter"/>
</dbReference>
<comment type="subcellular location">
    <subcellularLocation>
        <location evidence="11">Cytoplasm</location>
    </subcellularLocation>
    <text evidence="11">About half TF is bound to the ribosome near the polypeptide exit tunnel while the other half is free in the cytoplasm.</text>
</comment>
<keyword evidence="6 11" id="KW-0697">Rotamase</keyword>
<sequence>MANSTVEKLTPTRVKLSITVTPDDLKPSIAHAYEHIAQDVQIPGFRKGKVPAPIIDQRIGRGAVIEHAVNEGLDKFFREATVEHKLRVVGRPAADITQWPNEKDFSGDLLVDIEVDVRPEIEIPAYDGITLTVDAIEADESAIDAEVENLRARFGTLVPVDRPAAKGDFVELDLVATIDGAEIDRAEGVSYEVGSGELLEGIDDAIESLTAGEDTTFRSALVGGDHAGSEAEVSVSVKAVKERELPEADDDFAQIASEFDTIAELRASLVERVSQQGVFTQGSAARDKLVETLLEQIDIPVPPKLIEDEVHNHLEGENRLEDDVHRAEVTEASEKQFRTQVLLDTIAEQADVQVSQEELSQYLIQSASQYGMAPQEFVEALQSSNQLPALVGEVARNKALAIALGKVKVVDTNGKPVDLSDFVVTDDEAADEAAADEEPAKKAPAKKAAAKKADDTDAAEKPAAKKPAAKKAPAKKAPAKKADDAEAAEKPAAKKPAAKRRTEPAEEKAPAKKAPAKKAADKAE</sequence>
<dbReference type="GO" id="GO:0003755">
    <property type="term" value="F:peptidyl-prolyl cis-trans isomerase activity"/>
    <property type="evidence" value="ECO:0007669"/>
    <property type="project" value="UniProtKB-UniRule"/>
</dbReference>
<evidence type="ECO:0000256" key="6">
    <source>
        <dbReference type="ARBA" id="ARBA00023110"/>
    </source>
</evidence>
<feature type="compositionally biased region" description="Basic and acidic residues" evidence="14">
    <location>
        <begin position="500"/>
        <end position="510"/>
    </location>
</feature>
<evidence type="ECO:0000256" key="9">
    <source>
        <dbReference type="ARBA" id="ARBA00023306"/>
    </source>
</evidence>
<keyword evidence="7 11" id="KW-0143">Chaperone</keyword>
<comment type="domain">
    <text evidence="11">Consists of 3 domains; the N-terminus binds the ribosome, the middle domain has PPIase activity, while the C-terminus has intrinsic chaperone activity on its own.</text>
</comment>
<name>A0A0F0KRI7_9MICO</name>
<evidence type="ECO:0000256" key="8">
    <source>
        <dbReference type="ARBA" id="ARBA00023235"/>
    </source>
</evidence>
<dbReference type="InterPro" id="IPR001179">
    <property type="entry name" value="PPIase_FKBP_dom"/>
</dbReference>